<evidence type="ECO:0000259" key="11">
    <source>
        <dbReference type="PROSITE" id="PS50928"/>
    </source>
</evidence>
<comment type="similarity">
    <text evidence="3">Belongs to the binding-protein-dependent transport system permease family. HisMQ subfamily.</text>
</comment>
<dbReference type="Proteomes" id="UP000317078">
    <property type="component" value="Unassembled WGS sequence"/>
</dbReference>
<evidence type="ECO:0000256" key="9">
    <source>
        <dbReference type="ARBA" id="ARBA00023136"/>
    </source>
</evidence>
<evidence type="ECO:0000256" key="5">
    <source>
        <dbReference type="ARBA" id="ARBA00022475"/>
    </source>
</evidence>
<dbReference type="EMBL" id="RCZP01000003">
    <property type="protein sequence ID" value="TPG59592.1"/>
    <property type="molecule type" value="Genomic_DNA"/>
</dbReference>
<evidence type="ECO:0000256" key="6">
    <source>
        <dbReference type="ARBA" id="ARBA00022692"/>
    </source>
</evidence>
<feature type="transmembrane region" description="Helical" evidence="10">
    <location>
        <begin position="30"/>
        <end position="50"/>
    </location>
</feature>
<dbReference type="Pfam" id="PF00528">
    <property type="entry name" value="BPD_transp_1"/>
    <property type="match status" value="1"/>
</dbReference>
<dbReference type="PROSITE" id="PS50928">
    <property type="entry name" value="ABC_TM1"/>
    <property type="match status" value="1"/>
</dbReference>
<accession>A0A502GD66</accession>
<evidence type="ECO:0000313" key="12">
    <source>
        <dbReference type="EMBL" id="TPG59592.1"/>
    </source>
</evidence>
<dbReference type="InterPro" id="IPR043429">
    <property type="entry name" value="ArtM/GltK/GlnP/TcyL/YhdX-like"/>
</dbReference>
<keyword evidence="8 10" id="KW-1133">Transmembrane helix</keyword>
<dbReference type="GO" id="GO:0006865">
    <property type="term" value="P:amino acid transport"/>
    <property type="evidence" value="ECO:0007669"/>
    <property type="project" value="UniProtKB-KW"/>
</dbReference>
<dbReference type="RefSeq" id="WP_140881686.1">
    <property type="nucleotide sequence ID" value="NZ_RCZP01000003.1"/>
</dbReference>
<dbReference type="InterPro" id="IPR000515">
    <property type="entry name" value="MetI-like"/>
</dbReference>
<dbReference type="InterPro" id="IPR035906">
    <property type="entry name" value="MetI-like_sf"/>
</dbReference>
<dbReference type="GO" id="GO:0022857">
    <property type="term" value="F:transmembrane transporter activity"/>
    <property type="evidence" value="ECO:0007669"/>
    <property type="project" value="InterPro"/>
</dbReference>
<keyword evidence="13" id="KW-1185">Reference proteome</keyword>
<dbReference type="AlphaFoldDB" id="A0A502GD66"/>
<evidence type="ECO:0000256" key="3">
    <source>
        <dbReference type="ARBA" id="ARBA00010072"/>
    </source>
</evidence>
<comment type="subcellular location">
    <subcellularLocation>
        <location evidence="2">Cell inner membrane</location>
        <topology evidence="2">Multi-pass membrane protein</topology>
    </subcellularLocation>
    <subcellularLocation>
        <location evidence="10">Cell membrane</location>
        <topology evidence="10">Multi-pass membrane protein</topology>
    </subcellularLocation>
</comment>
<evidence type="ECO:0000256" key="7">
    <source>
        <dbReference type="ARBA" id="ARBA00022970"/>
    </source>
</evidence>
<gene>
    <name evidence="12" type="ORF">EAH89_04950</name>
</gene>
<dbReference type="SUPFAM" id="SSF161098">
    <property type="entry name" value="MetI-like"/>
    <property type="match status" value="1"/>
</dbReference>
<evidence type="ECO:0000256" key="10">
    <source>
        <dbReference type="RuleBase" id="RU363032"/>
    </source>
</evidence>
<reference evidence="12 13" key="1">
    <citation type="journal article" date="2019" name="Environ. Microbiol.">
        <title>Species interactions and distinct microbial communities in high Arctic permafrost affected cryosols are associated with the CH4 and CO2 gas fluxes.</title>
        <authorList>
            <person name="Altshuler I."/>
            <person name="Hamel J."/>
            <person name="Turney S."/>
            <person name="Magnuson E."/>
            <person name="Levesque R."/>
            <person name="Greer C."/>
            <person name="Whyte L.G."/>
        </authorList>
    </citation>
    <scope>NUCLEOTIDE SEQUENCE [LARGE SCALE GENOMIC DNA]</scope>
    <source>
        <strain evidence="12 13">S9.3B</strain>
    </source>
</reference>
<comment type="function">
    <text evidence="1">Part of the binding-protein-dependent transport system for glutamine; probably responsible for the translocation of the substrate across the membrane.</text>
</comment>
<keyword evidence="6 10" id="KW-0812">Transmembrane</keyword>
<organism evidence="12 13">
    <name type="scientific">Muricoccus nepalensis</name>
    <dbReference type="NCBI Taxonomy" id="1854500"/>
    <lineage>
        <taxon>Bacteria</taxon>
        <taxon>Pseudomonadati</taxon>
        <taxon>Pseudomonadota</taxon>
        <taxon>Alphaproteobacteria</taxon>
        <taxon>Acetobacterales</taxon>
        <taxon>Roseomonadaceae</taxon>
        <taxon>Muricoccus</taxon>
    </lineage>
</organism>
<feature type="domain" description="ABC transmembrane type-1" evidence="11">
    <location>
        <begin position="26"/>
        <end position="213"/>
    </location>
</feature>
<evidence type="ECO:0000256" key="1">
    <source>
        <dbReference type="ARBA" id="ARBA00003159"/>
    </source>
</evidence>
<dbReference type="PANTHER" id="PTHR30614:SF20">
    <property type="entry name" value="GLUTAMINE TRANSPORT SYSTEM PERMEASE PROTEIN GLNP"/>
    <property type="match status" value="1"/>
</dbReference>
<keyword evidence="5" id="KW-1003">Cell membrane</keyword>
<dbReference type="CDD" id="cd06261">
    <property type="entry name" value="TM_PBP2"/>
    <property type="match status" value="1"/>
</dbReference>
<evidence type="ECO:0000256" key="4">
    <source>
        <dbReference type="ARBA" id="ARBA00022448"/>
    </source>
</evidence>
<dbReference type="Gene3D" id="1.10.3720.10">
    <property type="entry name" value="MetI-like"/>
    <property type="match status" value="1"/>
</dbReference>
<protein>
    <submittedName>
        <fullName evidence="12">Amino acid ABC transporter permease</fullName>
    </submittedName>
</protein>
<dbReference type="InterPro" id="IPR010065">
    <property type="entry name" value="AA_ABC_transptr_permease_3TM"/>
</dbReference>
<dbReference type="OrthoDB" id="9809799at2"/>
<keyword evidence="7" id="KW-0029">Amino-acid transport</keyword>
<dbReference type="GO" id="GO:0043190">
    <property type="term" value="C:ATP-binding cassette (ABC) transporter complex"/>
    <property type="evidence" value="ECO:0007669"/>
    <property type="project" value="InterPro"/>
</dbReference>
<evidence type="ECO:0000256" key="8">
    <source>
        <dbReference type="ARBA" id="ARBA00022989"/>
    </source>
</evidence>
<dbReference type="PANTHER" id="PTHR30614">
    <property type="entry name" value="MEMBRANE COMPONENT OF AMINO ACID ABC TRANSPORTER"/>
    <property type="match status" value="1"/>
</dbReference>
<feature type="transmembrane region" description="Helical" evidence="10">
    <location>
        <begin position="71"/>
        <end position="88"/>
    </location>
</feature>
<comment type="caution">
    <text evidence="12">The sequence shown here is derived from an EMBL/GenBank/DDBJ whole genome shotgun (WGS) entry which is preliminary data.</text>
</comment>
<keyword evidence="4 10" id="KW-0813">Transport</keyword>
<sequence length="224" mass="24436">MLEDFADNFLNLDIVARAWPILVRGLGQTLLLSAIVVPLGLAGGLAIALLSRSRRRWVRWPLAAWTDTFRSLPPLVLLIFLYAGLPFMGIDLGPWGAVALAFFLNTGAYYGEVLRAGLDSVPPGQMEAARALGLRPWLALWLVVLPQAVRNVLPDLVSNTLEVVKLTSLASVVAMPELLFQARQAQSVTYNASPIVAAALAYFIILWPVVRLLSRLENKAIAGR</sequence>
<evidence type="ECO:0000313" key="13">
    <source>
        <dbReference type="Proteomes" id="UP000317078"/>
    </source>
</evidence>
<feature type="transmembrane region" description="Helical" evidence="10">
    <location>
        <begin position="195"/>
        <end position="214"/>
    </location>
</feature>
<evidence type="ECO:0000256" key="2">
    <source>
        <dbReference type="ARBA" id="ARBA00004429"/>
    </source>
</evidence>
<keyword evidence="9 10" id="KW-0472">Membrane</keyword>
<dbReference type="NCBIfam" id="TIGR01726">
    <property type="entry name" value="HEQRo_perm_3TM"/>
    <property type="match status" value="1"/>
</dbReference>
<name>A0A502GD66_9PROT</name>
<proteinExistence type="inferred from homology"/>